<evidence type="ECO:0000256" key="5">
    <source>
        <dbReference type="SAM" id="MobiDB-lite"/>
    </source>
</evidence>
<dbReference type="PANTHER" id="PTHR47994:SF5">
    <property type="entry name" value="F14D16.11-RELATED"/>
    <property type="match status" value="1"/>
</dbReference>
<dbReference type="InterPro" id="IPR015495">
    <property type="entry name" value="Myb_TF_plants"/>
</dbReference>
<evidence type="ECO:0000259" key="7">
    <source>
        <dbReference type="PROSITE" id="PS51294"/>
    </source>
</evidence>
<dbReference type="GO" id="GO:0003677">
    <property type="term" value="F:DNA binding"/>
    <property type="evidence" value="ECO:0007669"/>
    <property type="project" value="UniProtKB-KW"/>
</dbReference>
<dbReference type="SMART" id="SM00717">
    <property type="entry name" value="SANT"/>
    <property type="match status" value="1"/>
</dbReference>
<feature type="domain" description="Myb-like" evidence="6">
    <location>
        <begin position="63"/>
        <end position="113"/>
    </location>
</feature>
<evidence type="ECO:0000256" key="3">
    <source>
        <dbReference type="ARBA" id="ARBA00023125"/>
    </source>
</evidence>
<dbReference type="InterPro" id="IPR001005">
    <property type="entry name" value="SANT/Myb"/>
</dbReference>
<dbReference type="SUPFAM" id="SSF46689">
    <property type="entry name" value="Homeodomain-like"/>
    <property type="match status" value="1"/>
</dbReference>
<evidence type="ECO:0000256" key="2">
    <source>
        <dbReference type="ARBA" id="ARBA00022737"/>
    </source>
</evidence>
<dbReference type="PANTHER" id="PTHR47994">
    <property type="entry name" value="F14D16.11-RELATED"/>
    <property type="match status" value="1"/>
</dbReference>
<keyword evidence="4" id="KW-0539">Nucleus</keyword>
<dbReference type="PROSITE" id="PS51294">
    <property type="entry name" value="HTH_MYB"/>
    <property type="match status" value="1"/>
</dbReference>
<organism evidence="8 9">
    <name type="scientific">Dorcoceras hygrometricum</name>
    <dbReference type="NCBI Taxonomy" id="472368"/>
    <lineage>
        <taxon>Eukaryota</taxon>
        <taxon>Viridiplantae</taxon>
        <taxon>Streptophyta</taxon>
        <taxon>Embryophyta</taxon>
        <taxon>Tracheophyta</taxon>
        <taxon>Spermatophyta</taxon>
        <taxon>Magnoliopsida</taxon>
        <taxon>eudicotyledons</taxon>
        <taxon>Gunneridae</taxon>
        <taxon>Pentapetalae</taxon>
        <taxon>asterids</taxon>
        <taxon>lamiids</taxon>
        <taxon>Lamiales</taxon>
        <taxon>Gesneriaceae</taxon>
        <taxon>Didymocarpoideae</taxon>
        <taxon>Trichosporeae</taxon>
        <taxon>Loxocarpinae</taxon>
        <taxon>Dorcoceras</taxon>
    </lineage>
</organism>
<dbReference type="FunFam" id="1.10.10.60:FF:000645">
    <property type="entry name" value="Os07g0634900 protein"/>
    <property type="match status" value="1"/>
</dbReference>
<evidence type="ECO:0000313" key="8">
    <source>
        <dbReference type="EMBL" id="KZV56525.1"/>
    </source>
</evidence>
<feature type="region of interest" description="Disordered" evidence="5">
    <location>
        <begin position="1"/>
        <end position="72"/>
    </location>
</feature>
<evidence type="ECO:0000256" key="4">
    <source>
        <dbReference type="ARBA" id="ARBA00023242"/>
    </source>
</evidence>
<dbReference type="OrthoDB" id="2143914at2759"/>
<sequence length="314" mass="35479">MVKTELPMKRSLWNDEDEENSGSFVRKNQKQEAGNWASFSKRSGLRRSSGKISRQRWSNEEKGADPRDSNFTPQEEEFVIKLHAAIGSRWAIIAQQLPGRTETDVKILWNTNLRKKLSAMGIDPVTHKPFSQILADYGNIGAFPKDRSQVAHLALDSTKNQFILKQEQPQRHQKATFDLCSQLHAINMVTYTSNYTNTTNCNMAQTFSADRCVSSSEISSSLDRELSSFCWRDFLLEDELLTSNVKGDQETLGILEQKCDAVVDYGGNGMALINNGFEASSSSSNGSFVEAMIEHQDEIRFSQFPGFHEEQFNL</sequence>
<dbReference type="Pfam" id="PF00249">
    <property type="entry name" value="Myb_DNA-binding"/>
    <property type="match status" value="1"/>
</dbReference>
<dbReference type="EMBL" id="KQ988191">
    <property type="protein sequence ID" value="KZV56525.1"/>
    <property type="molecule type" value="Genomic_DNA"/>
</dbReference>
<comment type="subcellular location">
    <subcellularLocation>
        <location evidence="1">Nucleus</location>
    </subcellularLocation>
</comment>
<protein>
    <submittedName>
        <fullName evidence="8">Uncharacterized protein</fullName>
    </submittedName>
</protein>
<keyword evidence="2" id="KW-0677">Repeat</keyword>
<name>A0A2Z7DFY9_9LAMI</name>
<reference evidence="8 9" key="1">
    <citation type="journal article" date="2015" name="Proc. Natl. Acad. Sci. U.S.A.">
        <title>The resurrection genome of Boea hygrometrica: A blueprint for survival of dehydration.</title>
        <authorList>
            <person name="Xiao L."/>
            <person name="Yang G."/>
            <person name="Zhang L."/>
            <person name="Yang X."/>
            <person name="Zhao S."/>
            <person name="Ji Z."/>
            <person name="Zhou Q."/>
            <person name="Hu M."/>
            <person name="Wang Y."/>
            <person name="Chen M."/>
            <person name="Xu Y."/>
            <person name="Jin H."/>
            <person name="Xiao X."/>
            <person name="Hu G."/>
            <person name="Bao F."/>
            <person name="Hu Y."/>
            <person name="Wan P."/>
            <person name="Li L."/>
            <person name="Deng X."/>
            <person name="Kuang T."/>
            <person name="Xiang C."/>
            <person name="Zhu J.K."/>
            <person name="Oliver M.J."/>
            <person name="He Y."/>
        </authorList>
    </citation>
    <scope>NUCLEOTIDE SEQUENCE [LARGE SCALE GENOMIC DNA]</scope>
    <source>
        <strain evidence="9">cv. XS01</strain>
    </source>
</reference>
<dbReference type="PROSITE" id="PS50090">
    <property type="entry name" value="MYB_LIKE"/>
    <property type="match status" value="1"/>
</dbReference>
<dbReference type="GO" id="GO:0005634">
    <property type="term" value="C:nucleus"/>
    <property type="evidence" value="ECO:0007669"/>
    <property type="project" value="UniProtKB-SubCell"/>
</dbReference>
<dbReference type="InterPro" id="IPR017930">
    <property type="entry name" value="Myb_dom"/>
</dbReference>
<feature type="domain" description="HTH myb-type" evidence="7">
    <location>
        <begin position="67"/>
        <end position="117"/>
    </location>
</feature>
<keyword evidence="3" id="KW-0238">DNA-binding</keyword>
<dbReference type="InterPro" id="IPR009057">
    <property type="entry name" value="Homeodomain-like_sf"/>
</dbReference>
<feature type="compositionally biased region" description="Basic and acidic residues" evidence="5">
    <location>
        <begin position="57"/>
        <end position="68"/>
    </location>
</feature>
<proteinExistence type="predicted"/>
<evidence type="ECO:0000256" key="1">
    <source>
        <dbReference type="ARBA" id="ARBA00004123"/>
    </source>
</evidence>
<keyword evidence="9" id="KW-1185">Reference proteome</keyword>
<accession>A0A2Z7DFY9</accession>
<gene>
    <name evidence="8" type="ORF">F511_22356</name>
</gene>
<dbReference type="Gene3D" id="1.10.10.60">
    <property type="entry name" value="Homeodomain-like"/>
    <property type="match status" value="1"/>
</dbReference>
<evidence type="ECO:0000313" key="9">
    <source>
        <dbReference type="Proteomes" id="UP000250235"/>
    </source>
</evidence>
<evidence type="ECO:0000259" key="6">
    <source>
        <dbReference type="PROSITE" id="PS50090"/>
    </source>
</evidence>
<dbReference type="AlphaFoldDB" id="A0A2Z7DFY9"/>
<dbReference type="CDD" id="cd00167">
    <property type="entry name" value="SANT"/>
    <property type="match status" value="1"/>
</dbReference>
<dbReference type="Proteomes" id="UP000250235">
    <property type="component" value="Unassembled WGS sequence"/>
</dbReference>